<dbReference type="PRINTS" id="PR00133">
    <property type="entry name" value="GLHYDRLASE3"/>
</dbReference>
<dbReference type="InterPro" id="IPR036962">
    <property type="entry name" value="Glyco_hydro_3_N_sf"/>
</dbReference>
<dbReference type="Gene3D" id="3.20.20.300">
    <property type="entry name" value="Glycoside hydrolase, family 3, N-terminal domain"/>
    <property type="match status" value="1"/>
</dbReference>
<dbReference type="Pfam" id="PF14310">
    <property type="entry name" value="Fn3-like"/>
    <property type="match status" value="1"/>
</dbReference>
<sequence length="740" mass="79364">MSLSRLGCGVVAFGMLVGTGYAQAGGDAGAAYKDARRPVAERVADLLGRMTLEEKISLLSGSSWMESAGVPRLGIPAIKMADGPMGIRIWTGPSSQTSVETPVNRFSSTAFPAGINVAASWDPELARQEGQVIGQEVAAVGRDMILGPTVNIHRTPLWGRNFESYGEDPYLSGRMAVGYIKGVQSEGILPSVKHFTVNNEEFERHRIDVAVDERALHEIYFPAFEAAIKDAHVWTVMSSYNKVNGAYAAESPLLKQELYKEFGFKGFVVSDWGSTYSTAGTVNAGMDIEMPGGPPMRKWLAASGPHIAGNDGGYLVPEKVMPLVKSNEIPVANVNENAGRILTVIFESGLYDHQHVAGGAIDTPAQRALTRKAADEGIVLLKNQGGVLPLEAGKVKSIAVIGPGAATARAGGGGSGLVYAKNIVSPLDGIRARATGVDVRYALGAAMAGEEPEHDTAEAKKKRLNEAIAAAKDADAAVVFVGYSWKLETEGKDRPDMKLPEGQDEMIRAVAAVNKRTIVVLNAGDSVDLTQWVDQVPGLVDAWYGGEEGGNAVADILFGDANPSGKLPFTFLRRLEDSPSYGNYPGENLHVKYAEGIYVGYRYFDKHIDVPPLFPFGFGLSYTTFQYSDLKVHKGTGDEMATVSLTVKNTGARKGAEVAQLYVGQPHASVDRPVKELKGFQRVELAPGESRSVQFVLDRRAFSFYSVAKHGWVAEPGSFDLAVGSSSRDIRLESHFVLGH</sequence>
<proteinExistence type="inferred from homology"/>
<dbReference type="Proteomes" id="UP000000343">
    <property type="component" value="Chromosome"/>
</dbReference>
<dbReference type="InterPro" id="IPR026891">
    <property type="entry name" value="Fn3-like"/>
</dbReference>
<evidence type="ECO:0000256" key="2">
    <source>
        <dbReference type="ARBA" id="ARBA00022801"/>
    </source>
</evidence>
<comment type="similarity">
    <text evidence="1">Belongs to the glycosyl hydrolase 3 family.</text>
</comment>
<dbReference type="GO" id="GO:0005975">
    <property type="term" value="P:carbohydrate metabolic process"/>
    <property type="evidence" value="ECO:0007669"/>
    <property type="project" value="InterPro"/>
</dbReference>
<evidence type="ECO:0000259" key="3">
    <source>
        <dbReference type="SMART" id="SM01217"/>
    </source>
</evidence>
<dbReference type="InterPro" id="IPR036881">
    <property type="entry name" value="Glyco_hydro_3_C_sf"/>
</dbReference>
<feature type="domain" description="Fibronectin type III-like" evidence="3">
    <location>
        <begin position="657"/>
        <end position="727"/>
    </location>
</feature>
<evidence type="ECO:0000313" key="4">
    <source>
        <dbReference type="EMBL" id="ADW68874.1"/>
    </source>
</evidence>
<dbReference type="InterPro" id="IPR013783">
    <property type="entry name" value="Ig-like_fold"/>
</dbReference>
<organism evidence="5">
    <name type="scientific">Granulicella tundricola (strain ATCC BAA-1859 / DSM 23138 / MP5ACTX9)</name>
    <dbReference type="NCBI Taxonomy" id="1198114"/>
    <lineage>
        <taxon>Bacteria</taxon>
        <taxon>Pseudomonadati</taxon>
        <taxon>Acidobacteriota</taxon>
        <taxon>Terriglobia</taxon>
        <taxon>Terriglobales</taxon>
        <taxon>Acidobacteriaceae</taxon>
        <taxon>Granulicella</taxon>
    </lineage>
</organism>
<dbReference type="Pfam" id="PF00933">
    <property type="entry name" value="Glyco_hydro_3"/>
    <property type="match status" value="1"/>
</dbReference>
<keyword evidence="5" id="KW-1185">Reference proteome</keyword>
<dbReference type="AlphaFoldDB" id="E8WZI6"/>
<dbReference type="InterPro" id="IPR002772">
    <property type="entry name" value="Glyco_hydro_3_C"/>
</dbReference>
<name>E8WZI6_GRATM</name>
<dbReference type="Pfam" id="PF01915">
    <property type="entry name" value="Glyco_hydro_3_C"/>
    <property type="match status" value="1"/>
</dbReference>
<dbReference type="STRING" id="1198114.AciX9_1827"/>
<gene>
    <name evidence="4" type="ordered locus">AciX9_1827</name>
</gene>
<dbReference type="RefSeq" id="WP_013580193.1">
    <property type="nucleotide sequence ID" value="NC_015064.1"/>
</dbReference>
<dbReference type="PANTHER" id="PTHR42715:SF10">
    <property type="entry name" value="BETA-GLUCOSIDASE"/>
    <property type="match status" value="1"/>
</dbReference>
<dbReference type="OrthoDB" id="9805821at2"/>
<keyword evidence="2 4" id="KW-0378">Hydrolase</keyword>
<evidence type="ECO:0000313" key="5">
    <source>
        <dbReference type="Proteomes" id="UP000000343"/>
    </source>
</evidence>
<dbReference type="InterPro" id="IPR050288">
    <property type="entry name" value="Cellulose_deg_GH3"/>
</dbReference>
<reference evidence="5" key="1">
    <citation type="submission" date="2011-01" db="EMBL/GenBank/DDBJ databases">
        <title>Complete sequence of chromosome of Acidobacterium sp. MP5ACTX9.</title>
        <authorList>
            <consortium name="US DOE Joint Genome Institute"/>
            <person name="Lucas S."/>
            <person name="Copeland A."/>
            <person name="Lapidus A."/>
            <person name="Cheng J.-F."/>
            <person name="Goodwin L."/>
            <person name="Pitluck S."/>
            <person name="Teshima H."/>
            <person name="Detter J.C."/>
            <person name="Han C."/>
            <person name="Tapia R."/>
            <person name="Land M."/>
            <person name="Hauser L."/>
            <person name="Kyrpides N."/>
            <person name="Ivanova N."/>
            <person name="Ovchinnikova G."/>
            <person name="Pagani I."/>
            <person name="Rawat S.R."/>
            <person name="Mannisto M."/>
            <person name="Haggblom M.M."/>
            <person name="Woyke T."/>
        </authorList>
    </citation>
    <scope>NUCLEOTIDE SEQUENCE [LARGE SCALE GENOMIC DNA]</scope>
    <source>
        <strain evidence="5">MP5ACTX9</strain>
    </source>
</reference>
<dbReference type="Gene3D" id="2.60.40.10">
    <property type="entry name" value="Immunoglobulins"/>
    <property type="match status" value="1"/>
</dbReference>
<dbReference type="InterPro" id="IPR001764">
    <property type="entry name" value="Glyco_hydro_3_N"/>
</dbReference>
<dbReference type="InterPro" id="IPR017853">
    <property type="entry name" value="GH"/>
</dbReference>
<dbReference type="HOGENOM" id="CLU_004542_4_1_0"/>
<dbReference type="EMBL" id="CP002480">
    <property type="protein sequence ID" value="ADW68874.1"/>
    <property type="molecule type" value="Genomic_DNA"/>
</dbReference>
<protein>
    <submittedName>
        <fullName evidence="4">Glycoside hydrolase family 3 domain protein</fullName>
    </submittedName>
</protein>
<dbReference type="KEGG" id="acm:AciX9_1827"/>
<dbReference type="GO" id="GO:0008422">
    <property type="term" value="F:beta-glucosidase activity"/>
    <property type="evidence" value="ECO:0007669"/>
    <property type="project" value="UniProtKB-ARBA"/>
</dbReference>
<dbReference type="FunFam" id="2.60.40.10:FF:000495">
    <property type="entry name" value="Periplasmic beta-glucosidase"/>
    <property type="match status" value="1"/>
</dbReference>
<dbReference type="eggNOG" id="COG1472">
    <property type="taxonomic scope" value="Bacteria"/>
</dbReference>
<dbReference type="SUPFAM" id="SSF52279">
    <property type="entry name" value="Beta-D-glucan exohydrolase, C-terminal domain"/>
    <property type="match status" value="1"/>
</dbReference>
<dbReference type="Gene3D" id="3.40.50.1700">
    <property type="entry name" value="Glycoside hydrolase family 3 C-terminal domain"/>
    <property type="match status" value="1"/>
</dbReference>
<dbReference type="PANTHER" id="PTHR42715">
    <property type="entry name" value="BETA-GLUCOSIDASE"/>
    <property type="match status" value="1"/>
</dbReference>
<dbReference type="PaxDb" id="1198114-AciX9_1827"/>
<evidence type="ECO:0000256" key="1">
    <source>
        <dbReference type="ARBA" id="ARBA00005336"/>
    </source>
</evidence>
<dbReference type="SUPFAM" id="SSF51445">
    <property type="entry name" value="(Trans)glycosidases"/>
    <property type="match status" value="1"/>
</dbReference>
<dbReference type="SMART" id="SM01217">
    <property type="entry name" value="Fn3_like"/>
    <property type="match status" value="1"/>
</dbReference>
<accession>E8WZI6</accession>